<proteinExistence type="predicted"/>
<comment type="caution">
    <text evidence="1">The sequence shown here is derived from an EMBL/GenBank/DDBJ whole genome shotgun (WGS) entry which is preliminary data.</text>
</comment>
<keyword evidence="2" id="KW-1185">Reference proteome</keyword>
<keyword evidence="1" id="KW-0540">Nuclease</keyword>
<dbReference type="Proteomes" id="UP001264980">
    <property type="component" value="Unassembled WGS sequence"/>
</dbReference>
<keyword evidence="1" id="KW-0378">Hydrolase</keyword>
<gene>
    <name evidence="1" type="ORF">J2W84_004949</name>
</gene>
<dbReference type="PIRSF" id="PIRSF039032">
    <property type="entry name" value="HigB-2"/>
    <property type="match status" value="1"/>
</dbReference>
<accession>A0ABU1R5Q1</accession>
<protein>
    <submittedName>
        <fullName evidence="1">mRNA-degrading endonuclease RelE of RelBE toxin-antitoxin system</fullName>
    </submittedName>
</protein>
<organism evidence="1 2">
    <name type="scientific">Dyadobacter fermentans</name>
    <dbReference type="NCBI Taxonomy" id="94254"/>
    <lineage>
        <taxon>Bacteria</taxon>
        <taxon>Pseudomonadati</taxon>
        <taxon>Bacteroidota</taxon>
        <taxon>Cytophagia</taxon>
        <taxon>Cytophagales</taxon>
        <taxon>Spirosomataceae</taxon>
        <taxon>Dyadobacter</taxon>
    </lineage>
</organism>
<dbReference type="EMBL" id="JAVDTI010000005">
    <property type="protein sequence ID" value="MDR6807895.1"/>
    <property type="molecule type" value="Genomic_DNA"/>
</dbReference>
<evidence type="ECO:0000313" key="2">
    <source>
        <dbReference type="Proteomes" id="UP001264980"/>
    </source>
</evidence>
<sequence length="114" mass="13014">MSYFVRTTRRFESEVKRLLKKYPSLSKEVFQLIHSLELNPTQGIPLGQGCYKLRLSIKSKGKGKSGGARVITYVHVTNKSVDLLTIYDKSEQDSIQIAALKQLLTELDQNYNIH</sequence>
<dbReference type="GO" id="GO:0004519">
    <property type="term" value="F:endonuclease activity"/>
    <property type="evidence" value="ECO:0007669"/>
    <property type="project" value="UniProtKB-KW"/>
</dbReference>
<name>A0ABU1R5Q1_9BACT</name>
<evidence type="ECO:0000313" key="1">
    <source>
        <dbReference type="EMBL" id="MDR6807895.1"/>
    </source>
</evidence>
<reference evidence="1 2" key="1">
    <citation type="submission" date="2023-07" db="EMBL/GenBank/DDBJ databases">
        <title>Sorghum-associated microbial communities from plants grown in Nebraska, USA.</title>
        <authorList>
            <person name="Schachtman D."/>
        </authorList>
    </citation>
    <scope>NUCLEOTIDE SEQUENCE [LARGE SCALE GENOMIC DNA]</scope>
    <source>
        <strain evidence="1 2">BE57</strain>
    </source>
</reference>
<dbReference type="InterPro" id="IPR009387">
    <property type="entry name" value="HigB-2"/>
</dbReference>
<keyword evidence="1" id="KW-0255">Endonuclease</keyword>